<evidence type="ECO:0000313" key="1">
    <source>
        <dbReference type="EMBL" id="CAG8738779.1"/>
    </source>
</evidence>
<sequence>DELFSDDDELFAASVNLNYNSGQDNSNIDPYQFKDFPSMTYMARKLLNIRKKSKSFAICTDCNKLYDITSIIPKNPDNNTTIGFKCTYIEFSNHPMQSYCKSCDSELLMKVLINNGYIWHPKIIFQLPCLKTQLSTMYQRPGFEELLK</sequence>
<dbReference type="OrthoDB" id="2307928at2759"/>
<accession>A0A9N9IJW9</accession>
<keyword evidence="2" id="KW-1185">Reference proteome</keyword>
<dbReference type="EMBL" id="CAJVPQ010014240">
    <property type="protein sequence ID" value="CAG8738779.1"/>
    <property type="molecule type" value="Genomic_DNA"/>
</dbReference>
<comment type="caution">
    <text evidence="1">The sequence shown here is derived from an EMBL/GenBank/DDBJ whole genome shotgun (WGS) entry which is preliminary data.</text>
</comment>
<dbReference type="AlphaFoldDB" id="A0A9N9IJW9"/>
<reference evidence="1" key="1">
    <citation type="submission" date="2021-06" db="EMBL/GenBank/DDBJ databases">
        <authorList>
            <person name="Kallberg Y."/>
            <person name="Tangrot J."/>
            <person name="Rosling A."/>
        </authorList>
    </citation>
    <scope>NUCLEOTIDE SEQUENCE</scope>
    <source>
        <strain evidence="1">UK204</strain>
    </source>
</reference>
<feature type="non-terminal residue" evidence="1">
    <location>
        <position position="1"/>
    </location>
</feature>
<dbReference type="Proteomes" id="UP000789570">
    <property type="component" value="Unassembled WGS sequence"/>
</dbReference>
<name>A0A9N9IJW9_9GLOM</name>
<proteinExistence type="predicted"/>
<organism evidence="1 2">
    <name type="scientific">Funneliformis caledonium</name>
    <dbReference type="NCBI Taxonomy" id="1117310"/>
    <lineage>
        <taxon>Eukaryota</taxon>
        <taxon>Fungi</taxon>
        <taxon>Fungi incertae sedis</taxon>
        <taxon>Mucoromycota</taxon>
        <taxon>Glomeromycotina</taxon>
        <taxon>Glomeromycetes</taxon>
        <taxon>Glomerales</taxon>
        <taxon>Glomeraceae</taxon>
        <taxon>Funneliformis</taxon>
    </lineage>
</organism>
<protein>
    <submittedName>
        <fullName evidence="1">10494_t:CDS:1</fullName>
    </submittedName>
</protein>
<gene>
    <name evidence="1" type="ORF">FCALED_LOCUS15487</name>
</gene>
<evidence type="ECO:0000313" key="2">
    <source>
        <dbReference type="Proteomes" id="UP000789570"/>
    </source>
</evidence>
<feature type="non-terminal residue" evidence="1">
    <location>
        <position position="148"/>
    </location>
</feature>